<dbReference type="PRINTS" id="PR00086">
    <property type="entry name" value="LLDHDRGNASE"/>
</dbReference>
<dbReference type="GO" id="GO:0030060">
    <property type="term" value="F:L-malate dehydrogenase (NAD+) activity"/>
    <property type="evidence" value="ECO:0007669"/>
    <property type="project" value="UniProtKB-EC"/>
</dbReference>
<dbReference type="GO" id="GO:0006089">
    <property type="term" value="P:lactate metabolic process"/>
    <property type="evidence" value="ECO:0007669"/>
    <property type="project" value="TreeGrafter"/>
</dbReference>
<sequence>MKISVIGASGRIGSTVSFLLAREPSIKHIVLISREKSLKKLEGIRMDMYDALAAEARDAEIEIYSDKEIPDAVDGSEITIISAGVPRKDGMSRLDLAKANAKIIKNYVKDISKTCDTKLFIITNPVDIMTQKALFESGYDRSQVFGLGTHLDSMRFKVAIAKYFGVHIGEVRTRIIGEHGDTMVPLLSATAIGGIPISRMPGYENLPYKEIVELVKSRGEEIIRLKGGSEYGPASAVVNVIKTIINDDKRVLTLSTYLDGEIDSISGICIGVPVKLGRKGIEEIVPIRISPEELETFKHSVQVLKACWEDIKNI</sequence>
<dbReference type="PROSITE" id="PS00064">
    <property type="entry name" value="L_LDH"/>
    <property type="match status" value="1"/>
</dbReference>
<keyword evidence="3" id="KW-0521">NADP</keyword>
<dbReference type="InterPro" id="IPR001557">
    <property type="entry name" value="L-lactate/malate_DH"/>
</dbReference>
<reference evidence="12 13" key="1">
    <citation type="journal article" date="2019" name="Int. J. Syst. Evol. Microbiol.">
        <title>Methanofervidicoccus abyssi gen. nov., sp. nov., a hydrogenotrophic methanogen, isolated from a hydrothermal vent chimney in the Mid-Cayman Spreading Center, the Caribbean Sea.</title>
        <authorList>
            <person name="Sakai S."/>
            <person name="Takaki Y."/>
            <person name="Miyazaki M."/>
            <person name="Ogawara M."/>
            <person name="Yanagawa K."/>
            <person name="Miyazaki J."/>
            <person name="Takai K."/>
        </authorList>
    </citation>
    <scope>NUCLEOTIDE SEQUENCE [LARGE SCALE GENOMIC DNA]</scope>
    <source>
        <strain evidence="12 13">HHB</strain>
    </source>
</reference>
<feature type="binding site" evidence="8">
    <location>
        <begin position="122"/>
        <end position="124"/>
    </location>
    <ligand>
        <name>NAD(+)</name>
        <dbReference type="ChEBI" id="CHEBI:57540"/>
    </ligand>
</feature>
<evidence type="ECO:0000256" key="2">
    <source>
        <dbReference type="ARBA" id="ARBA00022532"/>
    </source>
</evidence>
<evidence type="ECO:0000259" key="10">
    <source>
        <dbReference type="Pfam" id="PF00056"/>
    </source>
</evidence>
<dbReference type="InterPro" id="IPR036291">
    <property type="entry name" value="NAD(P)-bd_dom_sf"/>
</dbReference>
<dbReference type="SUPFAM" id="SSF56327">
    <property type="entry name" value="LDH C-terminal domain-like"/>
    <property type="match status" value="1"/>
</dbReference>
<dbReference type="NCBIfam" id="NF004863">
    <property type="entry name" value="PRK06223.1"/>
    <property type="match status" value="1"/>
</dbReference>
<evidence type="ECO:0000313" key="12">
    <source>
        <dbReference type="EMBL" id="GBF35871.1"/>
    </source>
</evidence>
<dbReference type="PIRSF" id="PIRSF000102">
    <property type="entry name" value="Lac_mal_DH"/>
    <property type="match status" value="1"/>
</dbReference>
<dbReference type="AlphaFoldDB" id="A0A401HNZ1"/>
<feature type="active site" description="Proton acceptor" evidence="6">
    <location>
        <position position="179"/>
    </location>
</feature>
<keyword evidence="2" id="KW-0816">Tricarboxylic acid cycle</keyword>
<evidence type="ECO:0000256" key="8">
    <source>
        <dbReference type="PIRSR" id="PIRSR000102-3"/>
    </source>
</evidence>
<dbReference type="EC" id="1.1.1.37" evidence="12"/>
<keyword evidence="13" id="KW-1185">Reference proteome</keyword>
<comment type="caution">
    <text evidence="12">The sequence shown here is derived from an EMBL/GenBank/DDBJ whole genome shotgun (WGS) entry which is preliminary data.</text>
</comment>
<dbReference type="PANTHER" id="PTHR43128:SF16">
    <property type="entry name" value="L-LACTATE DEHYDROGENASE"/>
    <property type="match status" value="1"/>
</dbReference>
<dbReference type="RefSeq" id="WP_131006664.1">
    <property type="nucleotide sequence ID" value="NZ_BFAX01000001.1"/>
</dbReference>
<gene>
    <name evidence="12" type="ORF">MHHB_P0096</name>
</gene>
<dbReference type="GO" id="GO:0004459">
    <property type="term" value="F:L-lactate dehydrogenase (NAD+) activity"/>
    <property type="evidence" value="ECO:0007669"/>
    <property type="project" value="InterPro"/>
</dbReference>
<evidence type="ECO:0000313" key="13">
    <source>
        <dbReference type="Proteomes" id="UP000290527"/>
    </source>
</evidence>
<dbReference type="InterPro" id="IPR018177">
    <property type="entry name" value="L-lactate_DH_AS"/>
</dbReference>
<dbReference type="Gene3D" id="3.90.110.10">
    <property type="entry name" value="Lactate dehydrogenase/glycoside hydrolase, family 4, C-terminal"/>
    <property type="match status" value="1"/>
</dbReference>
<feature type="binding site" evidence="7">
    <location>
        <position position="87"/>
    </location>
    <ligand>
        <name>substrate</name>
    </ligand>
</feature>
<dbReference type="Pfam" id="PF02866">
    <property type="entry name" value="Ldh_1_C"/>
    <property type="match status" value="1"/>
</dbReference>
<feature type="binding site" evidence="7">
    <location>
        <position position="124"/>
    </location>
    <ligand>
        <name>substrate</name>
    </ligand>
</feature>
<dbReference type="Gene3D" id="3.40.50.720">
    <property type="entry name" value="NAD(P)-binding Rossmann-like Domain"/>
    <property type="match status" value="1"/>
</dbReference>
<feature type="binding site" evidence="8">
    <location>
        <position position="100"/>
    </location>
    <ligand>
        <name>NAD(+)</name>
        <dbReference type="ChEBI" id="CHEBI:57540"/>
    </ligand>
</feature>
<evidence type="ECO:0000256" key="3">
    <source>
        <dbReference type="ARBA" id="ARBA00022857"/>
    </source>
</evidence>
<feature type="domain" description="Lactate/malate dehydrogenase N-terminal" evidence="10">
    <location>
        <begin position="1"/>
        <end position="146"/>
    </location>
</feature>
<name>A0A401HNZ1_9EURY</name>
<evidence type="ECO:0000256" key="7">
    <source>
        <dbReference type="PIRSR" id="PIRSR000102-2"/>
    </source>
</evidence>
<dbReference type="Proteomes" id="UP000290527">
    <property type="component" value="Unassembled WGS sequence"/>
</dbReference>
<evidence type="ECO:0000256" key="4">
    <source>
        <dbReference type="ARBA" id="ARBA00023002"/>
    </source>
</evidence>
<accession>A0A401HNZ1</accession>
<keyword evidence="4 9" id="KW-0560">Oxidoreductase</keyword>
<comment type="similarity">
    <text evidence="1 9">Belongs to the LDH/MDH superfamily.</text>
</comment>
<evidence type="ECO:0000256" key="1">
    <source>
        <dbReference type="ARBA" id="ARBA00008104"/>
    </source>
</evidence>
<organism evidence="12 13">
    <name type="scientific">Methanofervidicoccus abyssi</name>
    <dbReference type="NCBI Taxonomy" id="2082189"/>
    <lineage>
        <taxon>Archaea</taxon>
        <taxon>Methanobacteriati</taxon>
        <taxon>Methanobacteriota</taxon>
        <taxon>Methanomada group</taxon>
        <taxon>Methanococci</taxon>
        <taxon>Methanococcales</taxon>
        <taxon>Methanofervidicoccus</taxon>
    </lineage>
</organism>
<dbReference type="EMBL" id="BFAX01000001">
    <property type="protein sequence ID" value="GBF35871.1"/>
    <property type="molecule type" value="Genomic_DNA"/>
</dbReference>
<dbReference type="OrthoDB" id="2596at2157"/>
<feature type="domain" description="Lactate/malate dehydrogenase C-terminal" evidence="11">
    <location>
        <begin position="149"/>
        <end position="312"/>
    </location>
</feature>
<feature type="binding site" evidence="7">
    <location>
        <position position="93"/>
    </location>
    <ligand>
        <name>substrate</name>
    </ligand>
</feature>
<proteinExistence type="inferred from homology"/>
<keyword evidence="5 8" id="KW-0520">NAD</keyword>
<dbReference type="InterPro" id="IPR001236">
    <property type="entry name" value="Lactate/malate_DH_N"/>
</dbReference>
<dbReference type="SUPFAM" id="SSF51735">
    <property type="entry name" value="NAD(P)-binding Rossmann-fold domains"/>
    <property type="match status" value="1"/>
</dbReference>
<evidence type="ECO:0000256" key="5">
    <source>
        <dbReference type="ARBA" id="ARBA00023027"/>
    </source>
</evidence>
<dbReference type="InterPro" id="IPR015955">
    <property type="entry name" value="Lactate_DH/Glyco_Ohase_4_C"/>
</dbReference>
<dbReference type="InterPro" id="IPR022383">
    <property type="entry name" value="Lactate/malate_DH_C"/>
</dbReference>
<evidence type="ECO:0000256" key="9">
    <source>
        <dbReference type="RuleBase" id="RU003369"/>
    </source>
</evidence>
<feature type="binding site" evidence="7">
    <location>
        <position position="155"/>
    </location>
    <ligand>
        <name>substrate</name>
    </ligand>
</feature>
<feature type="binding site" evidence="8">
    <location>
        <begin position="7"/>
        <end position="13"/>
    </location>
    <ligand>
        <name>NAD(+)</name>
        <dbReference type="ChEBI" id="CHEBI:57540"/>
    </ligand>
</feature>
<evidence type="ECO:0000256" key="6">
    <source>
        <dbReference type="PIRSR" id="PIRSR000102-1"/>
    </source>
</evidence>
<dbReference type="Pfam" id="PF00056">
    <property type="entry name" value="Ldh_1_N"/>
    <property type="match status" value="1"/>
</dbReference>
<protein>
    <submittedName>
        <fullName evidence="12">Malate dehydrogenase</fullName>
        <ecNumber evidence="12">1.1.1.37</ecNumber>
    </submittedName>
</protein>
<dbReference type="PANTHER" id="PTHR43128">
    <property type="entry name" value="L-2-HYDROXYCARBOXYLATE DEHYDROGENASE (NAD(P)(+))"/>
    <property type="match status" value="1"/>
</dbReference>
<evidence type="ECO:0000259" key="11">
    <source>
        <dbReference type="Pfam" id="PF02866"/>
    </source>
</evidence>
<dbReference type="GO" id="GO:0006099">
    <property type="term" value="P:tricarboxylic acid cycle"/>
    <property type="evidence" value="ECO:0007669"/>
    <property type="project" value="UniProtKB-KW"/>
</dbReference>